<dbReference type="InterPro" id="IPR006439">
    <property type="entry name" value="HAD-SF_hydro_IA"/>
</dbReference>
<evidence type="ECO:0000256" key="1">
    <source>
        <dbReference type="ARBA" id="ARBA00007958"/>
    </source>
</evidence>
<dbReference type="InterPro" id="IPR051806">
    <property type="entry name" value="HAD-like_SPP"/>
</dbReference>
<keyword evidence="3" id="KW-1185">Reference proteome</keyword>
<dbReference type="PANTHER" id="PTHR43481">
    <property type="entry name" value="FRUCTOSE-1-PHOSPHATE PHOSPHATASE"/>
    <property type="match status" value="1"/>
</dbReference>
<dbReference type="EC" id="3.1.3.-" evidence="2"/>
<dbReference type="KEGG" id="nfn:NFRAN_2954"/>
<dbReference type="GO" id="GO:0050308">
    <property type="term" value="F:sugar-phosphatase activity"/>
    <property type="evidence" value="ECO:0007669"/>
    <property type="project" value="TreeGrafter"/>
</dbReference>
<dbReference type="InterPro" id="IPR023214">
    <property type="entry name" value="HAD_sf"/>
</dbReference>
<dbReference type="NCBIfam" id="TIGR01509">
    <property type="entry name" value="HAD-SF-IA-v3"/>
    <property type="match status" value="1"/>
</dbReference>
<dbReference type="InterPro" id="IPR036412">
    <property type="entry name" value="HAD-like_sf"/>
</dbReference>
<proteinExistence type="inferred from homology"/>
<dbReference type="InterPro" id="IPR023198">
    <property type="entry name" value="PGP-like_dom2"/>
</dbReference>
<comment type="similarity">
    <text evidence="1">Belongs to the HAD-like hydrolase superfamily.</text>
</comment>
<dbReference type="Proteomes" id="UP000294299">
    <property type="component" value="Chromosome NFRAN"/>
</dbReference>
<dbReference type="Gene3D" id="1.10.150.240">
    <property type="entry name" value="Putative phosphatase, domain 2"/>
    <property type="match status" value="1"/>
</dbReference>
<dbReference type="PANTHER" id="PTHR43481:SF4">
    <property type="entry name" value="GLYCEROL-1-PHOSPHATE PHOSPHOHYDROLASE 1-RELATED"/>
    <property type="match status" value="1"/>
</dbReference>
<name>A0A484IEN5_9ARCH</name>
<reference evidence="2 3" key="1">
    <citation type="submission" date="2019-02" db="EMBL/GenBank/DDBJ databases">
        <authorList>
            <person name="Lehtovirta-Morley E L."/>
        </authorList>
    </citation>
    <scope>NUCLEOTIDE SEQUENCE [LARGE SCALE GENOMIC DNA]</scope>
    <source>
        <strain evidence="2">NFRAN1</strain>
    </source>
</reference>
<sequence length="224" mass="25033">MDGVLLDAMPFHANAFEIAFKEVVDLDIDKKDVYLLEGMPGRDLVKEILKKYGQSNSDHSIIEKISDRKKDHFKKNEKVKPFEGVKELLSLLKGDDNCVKAVVSGAAENEVKSLLQKNDLLSSFELVITGEDLKEGKPGPEPFVTALEKLGLRTNEALAVENSPLGVESAAKAGIRFIVTLNNTPLKLDDFVKLPKDRQRLENVLFKDTKSAVSYLVNWCRDIY</sequence>
<dbReference type="Gene3D" id="3.40.50.1000">
    <property type="entry name" value="HAD superfamily/HAD-like"/>
    <property type="match status" value="1"/>
</dbReference>
<dbReference type="InterPro" id="IPR041492">
    <property type="entry name" value="HAD_2"/>
</dbReference>
<dbReference type="SUPFAM" id="SSF56784">
    <property type="entry name" value="HAD-like"/>
    <property type="match status" value="1"/>
</dbReference>
<dbReference type="CDD" id="cd07505">
    <property type="entry name" value="HAD_BPGM-like"/>
    <property type="match status" value="1"/>
</dbReference>
<dbReference type="Pfam" id="PF13419">
    <property type="entry name" value="HAD_2"/>
    <property type="match status" value="1"/>
</dbReference>
<dbReference type="OrthoDB" id="31229at2157"/>
<evidence type="ECO:0000313" key="2">
    <source>
        <dbReference type="EMBL" id="VFJ15277.1"/>
    </source>
</evidence>
<protein>
    <submittedName>
        <fullName evidence="2">Phosphorylated carbohydrates phosphatase</fullName>
        <ecNumber evidence="2">3.1.3.-</ecNumber>
    </submittedName>
</protein>
<gene>
    <name evidence="2" type="ORF">NFRAN_2954</name>
</gene>
<evidence type="ECO:0000313" key="3">
    <source>
        <dbReference type="Proteomes" id="UP000294299"/>
    </source>
</evidence>
<organism evidence="2 3">
    <name type="scientific">Candidatus Nitrosocosmicus franklandianus</name>
    <dbReference type="NCBI Taxonomy" id="1798806"/>
    <lineage>
        <taxon>Archaea</taxon>
        <taxon>Nitrososphaerota</taxon>
        <taxon>Nitrososphaeria</taxon>
        <taxon>Nitrososphaerales</taxon>
        <taxon>Nitrososphaeraceae</taxon>
        <taxon>Candidatus Nitrosocosmicus</taxon>
    </lineage>
</organism>
<dbReference type="EMBL" id="LR216287">
    <property type="protein sequence ID" value="VFJ15277.1"/>
    <property type="molecule type" value="Genomic_DNA"/>
</dbReference>
<keyword evidence="2" id="KW-0378">Hydrolase</keyword>
<dbReference type="AlphaFoldDB" id="A0A484IEN5"/>
<accession>A0A484IEN5</accession>